<dbReference type="GO" id="GO:0016491">
    <property type="term" value="F:oxidoreductase activity"/>
    <property type="evidence" value="ECO:0007669"/>
    <property type="project" value="InterPro"/>
</dbReference>
<keyword evidence="1" id="KW-0479">Metal-binding</keyword>
<dbReference type="OrthoDB" id="6132182at2759"/>
<dbReference type="PANTHER" id="PTHR11474">
    <property type="entry name" value="TYROSINASE FAMILY MEMBER"/>
    <property type="match status" value="1"/>
</dbReference>
<gene>
    <name evidence="5" type="ORF">MGAL_10B007836</name>
</gene>
<dbReference type="SUPFAM" id="SSF48056">
    <property type="entry name" value="Di-copper centre-containing domain"/>
    <property type="match status" value="1"/>
</dbReference>
<dbReference type="InterPro" id="IPR002227">
    <property type="entry name" value="Tyrosinase_Cu-bd"/>
</dbReference>
<evidence type="ECO:0000256" key="1">
    <source>
        <dbReference type="ARBA" id="ARBA00022723"/>
    </source>
</evidence>
<keyword evidence="3" id="KW-0732">Signal</keyword>
<accession>A0A8B6DAE8</accession>
<dbReference type="InterPro" id="IPR008922">
    <property type="entry name" value="Di-copper_centre_dom_sf"/>
</dbReference>
<name>A0A8B6DAE8_MYTGA</name>
<dbReference type="InterPro" id="IPR050316">
    <property type="entry name" value="Tyrosinase/Hemocyanin"/>
</dbReference>
<dbReference type="EMBL" id="UYJE01003079">
    <property type="protein sequence ID" value="VDI16353.1"/>
    <property type="molecule type" value="Genomic_DNA"/>
</dbReference>
<evidence type="ECO:0000256" key="3">
    <source>
        <dbReference type="SAM" id="SignalP"/>
    </source>
</evidence>
<dbReference type="Proteomes" id="UP000596742">
    <property type="component" value="Unassembled WGS sequence"/>
</dbReference>
<dbReference type="PRINTS" id="PR00092">
    <property type="entry name" value="TYROSINASE"/>
</dbReference>
<evidence type="ECO:0000313" key="6">
    <source>
        <dbReference type="Proteomes" id="UP000596742"/>
    </source>
</evidence>
<sequence>MIFILLLLLICKAYVNVVKCDVVNSGLPDDLSICHVKNKTAQYECIQEKFSNSDWIADEGKEIHLRIREDFYWHPVKRIRRECRAFPKEEREALFAAINALKQDTSLSPNVYDNFANMHTKRMIYSVHYGPNFPGWHRFFILKFEELLRKVNTNITLCYWQSSLDAIGGIARKSRMFTEDFMGNGNGKVINGPFANWKTILKKPLVRHFGNDGDLIYPYQIRNILKKQSHRQIVHPTADRGTNLEAIHNNVHSFIGGQMNNFETSSQEPFFWIHHPFIDSIWELFCTQLKNRNKHPQDDFVISKSKMHKPYDHMDRFFPLRQIDGYSEYFTKHIYEYEKYPACPECSNSPYLECDTKHNRCRAIPVGKKLRKVENQQKWIETNHLSSPQHDISVMSNNGTMDDWVFVPIKIIYQNAINRNIRYPYITGCEYQDNSTDLCEQTVAIVQSNGITYRGSYKNYIVNDVGIPMWSYAFVGVRNPKLGTSRAFVSVTDKKGEPCLPYFLSDGDSKYKSFSGSISVTDADPKIYVNSVGQKELIDFAFDPLATDSLDKRIKMLFRCY</sequence>
<comment type="caution">
    <text evidence="5">The sequence shown here is derived from an EMBL/GenBank/DDBJ whole genome shotgun (WGS) entry which is preliminary data.</text>
</comment>
<feature type="signal peptide" evidence="3">
    <location>
        <begin position="1"/>
        <end position="20"/>
    </location>
</feature>
<protein>
    <recommendedName>
        <fullName evidence="4">Tyrosinase copper-binding domain-containing protein</fullName>
    </recommendedName>
</protein>
<reference evidence="5" key="1">
    <citation type="submission" date="2018-11" db="EMBL/GenBank/DDBJ databases">
        <authorList>
            <person name="Alioto T."/>
            <person name="Alioto T."/>
        </authorList>
    </citation>
    <scope>NUCLEOTIDE SEQUENCE</scope>
</reference>
<keyword evidence="2" id="KW-0186">Copper</keyword>
<dbReference type="AlphaFoldDB" id="A0A8B6DAE8"/>
<evidence type="ECO:0000259" key="4">
    <source>
        <dbReference type="Pfam" id="PF00264"/>
    </source>
</evidence>
<feature type="domain" description="Tyrosinase copper-binding" evidence="4">
    <location>
        <begin position="110"/>
        <end position="285"/>
    </location>
</feature>
<evidence type="ECO:0000256" key="2">
    <source>
        <dbReference type="ARBA" id="ARBA00023008"/>
    </source>
</evidence>
<feature type="chain" id="PRO_5032704961" description="Tyrosinase copper-binding domain-containing protein" evidence="3">
    <location>
        <begin position="21"/>
        <end position="561"/>
    </location>
</feature>
<keyword evidence="6" id="KW-1185">Reference proteome</keyword>
<evidence type="ECO:0000313" key="5">
    <source>
        <dbReference type="EMBL" id="VDI16353.1"/>
    </source>
</evidence>
<dbReference type="Gene3D" id="1.10.1280.10">
    <property type="entry name" value="Di-copper center containing domain from catechol oxidase"/>
    <property type="match status" value="1"/>
</dbReference>
<proteinExistence type="predicted"/>
<organism evidence="5 6">
    <name type="scientific">Mytilus galloprovincialis</name>
    <name type="common">Mediterranean mussel</name>
    <dbReference type="NCBI Taxonomy" id="29158"/>
    <lineage>
        <taxon>Eukaryota</taxon>
        <taxon>Metazoa</taxon>
        <taxon>Spiralia</taxon>
        <taxon>Lophotrochozoa</taxon>
        <taxon>Mollusca</taxon>
        <taxon>Bivalvia</taxon>
        <taxon>Autobranchia</taxon>
        <taxon>Pteriomorphia</taxon>
        <taxon>Mytilida</taxon>
        <taxon>Mytiloidea</taxon>
        <taxon>Mytilidae</taxon>
        <taxon>Mytilinae</taxon>
        <taxon>Mytilus</taxon>
    </lineage>
</organism>
<dbReference type="GO" id="GO:0046872">
    <property type="term" value="F:metal ion binding"/>
    <property type="evidence" value="ECO:0007669"/>
    <property type="project" value="UniProtKB-KW"/>
</dbReference>
<dbReference type="Pfam" id="PF00264">
    <property type="entry name" value="Tyrosinase"/>
    <property type="match status" value="1"/>
</dbReference>
<dbReference type="PANTHER" id="PTHR11474:SF126">
    <property type="entry name" value="TYROSINASE-LIKE PROTEIN TYR-1-RELATED"/>
    <property type="match status" value="1"/>
</dbReference>